<dbReference type="RefSeq" id="WP_072961496.1">
    <property type="nucleotide sequence ID" value="NZ_FQUT01000012.1"/>
</dbReference>
<dbReference type="EMBL" id="FQUT01000012">
    <property type="protein sequence ID" value="SHG25237.1"/>
    <property type="molecule type" value="Genomic_DNA"/>
</dbReference>
<dbReference type="AlphaFoldDB" id="A0A1M5IAG8"/>
<evidence type="ECO:0000259" key="1">
    <source>
        <dbReference type="Pfam" id="PF14280"/>
    </source>
</evidence>
<protein>
    <recommendedName>
        <fullName evidence="1">DUF4365 domain-containing protein</fullName>
    </recommendedName>
</protein>
<name>A0A1M5IAG8_9FLAO</name>
<dbReference type="Proteomes" id="UP000184518">
    <property type="component" value="Unassembled WGS sequence"/>
</dbReference>
<feature type="domain" description="DUF4365" evidence="1">
    <location>
        <begin position="15"/>
        <end position="142"/>
    </location>
</feature>
<reference evidence="3" key="1">
    <citation type="submission" date="2016-11" db="EMBL/GenBank/DDBJ databases">
        <authorList>
            <person name="Varghese N."/>
            <person name="Submissions S."/>
        </authorList>
    </citation>
    <scope>NUCLEOTIDE SEQUENCE [LARGE SCALE GENOMIC DNA]</scope>
    <source>
        <strain evidence="3">DSM 27619</strain>
    </source>
</reference>
<dbReference type="InterPro" id="IPR025375">
    <property type="entry name" value="DUF4365"/>
</dbReference>
<evidence type="ECO:0000313" key="3">
    <source>
        <dbReference type="Proteomes" id="UP000184518"/>
    </source>
</evidence>
<dbReference type="OrthoDB" id="1466206at2"/>
<dbReference type="Pfam" id="PF14280">
    <property type="entry name" value="DUF4365"/>
    <property type="match status" value="1"/>
</dbReference>
<dbReference type="STRING" id="1416778.SAMN05443633_11266"/>
<accession>A0A1M5IAG8</accession>
<sequence>MDFPQRDLTHIIERQALEILTQQLPKEWIVREMTERDYGVDLYVEIIREDKKVTGDLIAIQVKGKEKLKIDADGKFKFYTIKKSTLNYWLNLPVPVFFVVVCIESEQSYWCNVRDANRTDKFIKGASETLYTEIPKEQNLSKNGLILFQFNYLREKRWGAVENAMEQSLMLFNSFGPFILMCKRKSDSQLCSTTIQYILLQHYEYFYLLSRYILGKKPKAISEWYDIKILELQKHPNRKGITFSYKVVKQVIKYFASDYREAVRQVNLLVIKYYPTYYQQRFPYLYVHLKLRPLTFVHSDWFARYYNDEYENDTMNIEKKYFDDFTDYDDYDLIDDLNI</sequence>
<keyword evidence="3" id="KW-1185">Reference proteome</keyword>
<organism evidence="2 3">
    <name type="scientific">Chryseobacterium arachidis</name>
    <dbReference type="NCBI Taxonomy" id="1416778"/>
    <lineage>
        <taxon>Bacteria</taxon>
        <taxon>Pseudomonadati</taxon>
        <taxon>Bacteroidota</taxon>
        <taxon>Flavobacteriia</taxon>
        <taxon>Flavobacteriales</taxon>
        <taxon>Weeksellaceae</taxon>
        <taxon>Chryseobacterium group</taxon>
        <taxon>Chryseobacterium</taxon>
    </lineage>
</organism>
<proteinExistence type="predicted"/>
<evidence type="ECO:0000313" key="2">
    <source>
        <dbReference type="EMBL" id="SHG25237.1"/>
    </source>
</evidence>
<gene>
    <name evidence="2" type="ORF">SAMN05443633_11266</name>
</gene>